<evidence type="ECO:0000256" key="5">
    <source>
        <dbReference type="ARBA" id="ARBA00023004"/>
    </source>
</evidence>
<evidence type="ECO:0000256" key="6">
    <source>
        <dbReference type="PIRSR" id="PIRSR602403-1"/>
    </source>
</evidence>
<comment type="caution">
    <text evidence="8">The sequence shown here is derived from an EMBL/GenBank/DDBJ whole genome shotgun (WGS) entry which is preliminary data.</text>
</comment>
<dbReference type="Pfam" id="PF00067">
    <property type="entry name" value="p450"/>
    <property type="match status" value="1"/>
</dbReference>
<evidence type="ECO:0000256" key="2">
    <source>
        <dbReference type="ARBA" id="ARBA00010617"/>
    </source>
</evidence>
<dbReference type="GO" id="GO:0020037">
    <property type="term" value="F:heme binding"/>
    <property type="evidence" value="ECO:0007669"/>
    <property type="project" value="InterPro"/>
</dbReference>
<keyword evidence="5 6" id="KW-0408">Iron</keyword>
<keyword evidence="3 6" id="KW-0479">Metal-binding</keyword>
<evidence type="ECO:0000313" key="8">
    <source>
        <dbReference type="EMBL" id="OJD15879.1"/>
    </source>
</evidence>
<proteinExistence type="inferred from homology"/>
<comment type="cofactor">
    <cofactor evidence="1 6">
        <name>heme</name>
        <dbReference type="ChEBI" id="CHEBI:30413"/>
    </cofactor>
</comment>
<dbReference type="GO" id="GO:0004497">
    <property type="term" value="F:monooxygenase activity"/>
    <property type="evidence" value="ECO:0007669"/>
    <property type="project" value="UniProtKB-KW"/>
</dbReference>
<evidence type="ECO:0000256" key="1">
    <source>
        <dbReference type="ARBA" id="ARBA00001971"/>
    </source>
</evidence>
<evidence type="ECO:0000256" key="4">
    <source>
        <dbReference type="ARBA" id="ARBA00023002"/>
    </source>
</evidence>
<dbReference type="GO" id="GO:0005506">
    <property type="term" value="F:iron ion binding"/>
    <property type="evidence" value="ECO:0007669"/>
    <property type="project" value="InterPro"/>
</dbReference>
<evidence type="ECO:0000256" key="7">
    <source>
        <dbReference type="RuleBase" id="RU000461"/>
    </source>
</evidence>
<dbReference type="VEuPathDB" id="FungiDB:AJ78_03897"/>
<dbReference type="GO" id="GO:0016705">
    <property type="term" value="F:oxidoreductase activity, acting on paired donors, with incorporation or reduction of molecular oxygen"/>
    <property type="evidence" value="ECO:0007669"/>
    <property type="project" value="InterPro"/>
</dbReference>
<evidence type="ECO:0008006" key="10">
    <source>
        <dbReference type="Google" id="ProtNLM"/>
    </source>
</evidence>
<dbReference type="InterPro" id="IPR002403">
    <property type="entry name" value="Cyt_P450_E_grp-IV"/>
</dbReference>
<dbReference type="Proteomes" id="UP000182235">
    <property type="component" value="Unassembled WGS sequence"/>
</dbReference>
<dbReference type="EMBL" id="LGRN01000133">
    <property type="protein sequence ID" value="OJD15879.1"/>
    <property type="molecule type" value="Genomic_DNA"/>
</dbReference>
<keyword evidence="6 7" id="KW-0349">Heme</keyword>
<evidence type="ECO:0000256" key="3">
    <source>
        <dbReference type="ARBA" id="ARBA00022723"/>
    </source>
</evidence>
<keyword evidence="9" id="KW-1185">Reference proteome</keyword>
<dbReference type="OrthoDB" id="3945418at2759"/>
<evidence type="ECO:0000313" key="9">
    <source>
        <dbReference type="Proteomes" id="UP000182235"/>
    </source>
</evidence>
<dbReference type="InterPro" id="IPR017972">
    <property type="entry name" value="Cyt_P450_CS"/>
</dbReference>
<feature type="binding site" description="axial binding residue" evidence="6">
    <location>
        <position position="459"/>
    </location>
    <ligand>
        <name>heme</name>
        <dbReference type="ChEBI" id="CHEBI:30413"/>
    </ligand>
    <ligandPart>
        <name>Fe</name>
        <dbReference type="ChEBI" id="CHEBI:18248"/>
    </ligandPart>
</feature>
<dbReference type="PANTHER" id="PTHR24305">
    <property type="entry name" value="CYTOCHROME P450"/>
    <property type="match status" value="1"/>
</dbReference>
<dbReference type="InterPro" id="IPR001128">
    <property type="entry name" value="Cyt_P450"/>
</dbReference>
<sequence length="463" mass="52024">MAILFSFLQGSPAAPLGLVASSVTSAAIIWYAAVVVYRLYFHPLATIPGPWLARATHLYCFYYNCILGGRFYLEVERMHKKYGPVVRISPDEIHLCDPENYDKINYVGTPYFKSPVFYGGFGTDKATFTTPSNEIHRVKRAALNPFFSPKRVLELEGIVQSKARKLEERMKSQLQTSGSIDLHNGFRAISVDVITDYAFDNCYNLLEQEDFGVPFFNMIRDTGTGIWFFQQFPSLQPIAFAIPFWLAKIVSESLTMMMKMHQSCRRQILRVKAAVDAAEEPRTSRVTIFHQLLKPDSVKEYTVPTVEQLVHEAYIVVAAAADTTGNAMTIALYNSVLKPEIYTKLTAEMKGAFPDPDAELDLSTLEKLPYLNAVIKESLRLSFGVIGRLPRVVPASGAEFNGYTVPPGTIVSMSSWMMHRNENIFPDPDTFDPSRWLNPATSKILDRYLVAFGKGSRKCVGMP</sequence>
<protein>
    <recommendedName>
        <fullName evidence="10">Cytochrome P450</fullName>
    </recommendedName>
</protein>
<accession>A0A1J9QI91</accession>
<dbReference type="InterPro" id="IPR036396">
    <property type="entry name" value="Cyt_P450_sf"/>
</dbReference>
<reference evidence="8 9" key="1">
    <citation type="submission" date="2015-07" db="EMBL/GenBank/DDBJ databases">
        <title>Emmonsia species relationships and genome sequence.</title>
        <authorList>
            <consortium name="The Broad Institute Genomics Platform"/>
            <person name="Cuomo C.A."/>
            <person name="Munoz J.F."/>
            <person name="Imamovic A."/>
            <person name="Priest M.E."/>
            <person name="Young S."/>
            <person name="Clay O.K."/>
            <person name="McEwen J.G."/>
        </authorList>
    </citation>
    <scope>NUCLEOTIDE SEQUENCE [LARGE SCALE GENOMIC DNA]</scope>
    <source>
        <strain evidence="8 9">UAMH 9510</strain>
    </source>
</reference>
<dbReference type="InterPro" id="IPR050121">
    <property type="entry name" value="Cytochrome_P450_monoxygenase"/>
</dbReference>
<dbReference type="CDD" id="cd11062">
    <property type="entry name" value="CYP58-like"/>
    <property type="match status" value="1"/>
</dbReference>
<dbReference type="SUPFAM" id="SSF48264">
    <property type="entry name" value="Cytochrome P450"/>
    <property type="match status" value="1"/>
</dbReference>
<keyword evidence="4 7" id="KW-0560">Oxidoreductase</keyword>
<gene>
    <name evidence="8" type="ORF">AJ78_03897</name>
</gene>
<dbReference type="PANTHER" id="PTHR24305:SF152">
    <property type="entry name" value="P450, PUTATIVE (EUROFUNG)-RELATED"/>
    <property type="match status" value="1"/>
</dbReference>
<dbReference type="AlphaFoldDB" id="A0A1J9QI91"/>
<dbReference type="STRING" id="1447872.A0A1J9QI91"/>
<name>A0A1J9QI91_9EURO</name>
<dbReference type="PRINTS" id="PR00465">
    <property type="entry name" value="EP450IV"/>
</dbReference>
<keyword evidence="7" id="KW-0503">Monooxygenase</keyword>
<comment type="similarity">
    <text evidence="2 7">Belongs to the cytochrome P450 family.</text>
</comment>
<dbReference type="PROSITE" id="PS00086">
    <property type="entry name" value="CYTOCHROME_P450"/>
    <property type="match status" value="1"/>
</dbReference>
<dbReference type="Gene3D" id="1.10.630.10">
    <property type="entry name" value="Cytochrome P450"/>
    <property type="match status" value="1"/>
</dbReference>
<organism evidence="8 9">
    <name type="scientific">Emergomyces pasteurianus Ep9510</name>
    <dbReference type="NCBI Taxonomy" id="1447872"/>
    <lineage>
        <taxon>Eukaryota</taxon>
        <taxon>Fungi</taxon>
        <taxon>Dikarya</taxon>
        <taxon>Ascomycota</taxon>
        <taxon>Pezizomycotina</taxon>
        <taxon>Eurotiomycetes</taxon>
        <taxon>Eurotiomycetidae</taxon>
        <taxon>Onygenales</taxon>
        <taxon>Ajellomycetaceae</taxon>
        <taxon>Emergomyces</taxon>
    </lineage>
</organism>